<feature type="compositionally biased region" description="Acidic residues" evidence="1">
    <location>
        <begin position="71"/>
        <end position="80"/>
    </location>
</feature>
<keyword evidence="2" id="KW-1185">Reference proteome</keyword>
<dbReference type="RefSeq" id="XP_036354484.1">
    <property type="nucleotide sequence ID" value="XM_036498591.1"/>
</dbReference>
<evidence type="ECO:0000313" key="2">
    <source>
        <dbReference type="Proteomes" id="UP000515154"/>
    </source>
</evidence>
<evidence type="ECO:0000313" key="3">
    <source>
        <dbReference type="RefSeq" id="XP_036354484.1"/>
    </source>
</evidence>
<name>A0A7E6EGV7_9MOLL</name>
<dbReference type="KEGG" id="osn:118760961"/>
<organism evidence="2 3">
    <name type="scientific">Octopus sinensis</name>
    <name type="common">East Asian common octopus</name>
    <dbReference type="NCBI Taxonomy" id="2607531"/>
    <lineage>
        <taxon>Eukaryota</taxon>
        <taxon>Metazoa</taxon>
        <taxon>Spiralia</taxon>
        <taxon>Lophotrochozoa</taxon>
        <taxon>Mollusca</taxon>
        <taxon>Cephalopoda</taxon>
        <taxon>Coleoidea</taxon>
        <taxon>Octopodiformes</taxon>
        <taxon>Octopoda</taxon>
        <taxon>Incirrata</taxon>
        <taxon>Octopodidae</taxon>
        <taxon>Octopus</taxon>
    </lineage>
</organism>
<proteinExistence type="predicted"/>
<dbReference type="GO" id="GO:0008270">
    <property type="term" value="F:zinc ion binding"/>
    <property type="evidence" value="ECO:0007669"/>
    <property type="project" value="InterPro"/>
</dbReference>
<protein>
    <submittedName>
        <fullName evidence="3">Zinc finger CCHC domain-containing protein 10-like</fullName>
    </submittedName>
</protein>
<accession>A0A7E6EGV7</accession>
<dbReference type="GO" id="GO:0003676">
    <property type="term" value="F:nucleic acid binding"/>
    <property type="evidence" value="ECO:0007669"/>
    <property type="project" value="InterPro"/>
</dbReference>
<feature type="compositionally biased region" description="Basic and acidic residues" evidence="1">
    <location>
        <begin position="42"/>
        <end position="59"/>
    </location>
</feature>
<reference evidence="3" key="1">
    <citation type="submission" date="2025-08" db="UniProtKB">
        <authorList>
            <consortium name="RefSeq"/>
        </authorList>
    </citation>
    <scope>IDENTIFICATION</scope>
</reference>
<feature type="region of interest" description="Disordered" evidence="1">
    <location>
        <begin position="38"/>
        <end position="102"/>
    </location>
</feature>
<dbReference type="Pfam" id="PF13917">
    <property type="entry name" value="zf-CCHC_3"/>
    <property type="match status" value="1"/>
</dbReference>
<dbReference type="InterPro" id="IPR036875">
    <property type="entry name" value="Znf_CCHC_sf"/>
</dbReference>
<dbReference type="AlphaFoldDB" id="A0A7E6EGV7"/>
<evidence type="ECO:0000256" key="1">
    <source>
        <dbReference type="SAM" id="MobiDB-lite"/>
    </source>
</evidence>
<dbReference type="Proteomes" id="UP000515154">
    <property type="component" value="Unplaced"/>
</dbReference>
<sequence length="102" mass="11704">MGETDSKNTTKSKCQKCQSTDHWTYECTGKRKLLHRPSMNELIDKKEKNEQKSVSESKRWSQIRYFRPIQEEVESDDSSSVEESSSDSNIASITGSEDSFSD</sequence>
<dbReference type="SUPFAM" id="SSF57756">
    <property type="entry name" value="Retrovirus zinc finger-like domains"/>
    <property type="match status" value="1"/>
</dbReference>
<gene>
    <name evidence="3" type="primary">LOC118760961</name>
</gene>
<feature type="compositionally biased region" description="Polar residues" evidence="1">
    <location>
        <begin position="89"/>
        <end position="102"/>
    </location>
</feature>